<keyword evidence="2" id="KW-1185">Reference proteome</keyword>
<organism evidence="1 2">
    <name type="scientific">Brevibacterium rongguiense</name>
    <dbReference type="NCBI Taxonomy" id="2695267"/>
    <lineage>
        <taxon>Bacteria</taxon>
        <taxon>Bacillati</taxon>
        <taxon>Actinomycetota</taxon>
        <taxon>Actinomycetes</taxon>
        <taxon>Micrococcales</taxon>
        <taxon>Brevibacteriaceae</taxon>
        <taxon>Brevibacterium</taxon>
    </lineage>
</organism>
<reference evidence="1 2" key="1">
    <citation type="submission" date="2020-01" db="EMBL/GenBank/DDBJ databases">
        <authorList>
            <person name="Deng T."/>
        </authorList>
    </citation>
    <scope>NUCLEOTIDE SEQUENCE [LARGE SCALE GENOMIC DNA]</scope>
    <source>
        <strain evidence="1 2">5221</strain>
    </source>
</reference>
<sequence length="151" mass="15572">MTTLRAYAPLTLPQLATAWPDPQIRLAYAPDAAGRALSGDDLEEAEWLALSAAAEHAAREAAAGGRLRAVLAVDVTGAQETALGAGLVAVAPAEGSEIAIVSAHLDEPGLAARLGRGQEADAQALSEAALLWYDPSELRDVLDGLPQDLLD</sequence>
<gene>
    <name evidence="1" type="ORF">GSY69_06530</name>
</gene>
<dbReference type="Proteomes" id="UP000469215">
    <property type="component" value="Unassembled WGS sequence"/>
</dbReference>
<accession>A0A6N9H6Q4</accession>
<protein>
    <submittedName>
        <fullName evidence="1">Uncharacterized protein</fullName>
    </submittedName>
</protein>
<comment type="caution">
    <text evidence="1">The sequence shown here is derived from an EMBL/GenBank/DDBJ whole genome shotgun (WGS) entry which is preliminary data.</text>
</comment>
<evidence type="ECO:0000313" key="2">
    <source>
        <dbReference type="Proteomes" id="UP000469215"/>
    </source>
</evidence>
<dbReference type="AlphaFoldDB" id="A0A6N9H6Q4"/>
<name>A0A6N9H6Q4_9MICO</name>
<dbReference type="InterPro" id="IPR054206">
    <property type="entry name" value="DUF6912"/>
</dbReference>
<dbReference type="EMBL" id="WWEQ01000021">
    <property type="protein sequence ID" value="MYM19633.1"/>
    <property type="molecule type" value="Genomic_DNA"/>
</dbReference>
<dbReference type="Pfam" id="PF21853">
    <property type="entry name" value="DUF6912"/>
    <property type="match status" value="1"/>
</dbReference>
<evidence type="ECO:0000313" key="1">
    <source>
        <dbReference type="EMBL" id="MYM19633.1"/>
    </source>
</evidence>
<proteinExistence type="predicted"/>
<dbReference type="RefSeq" id="WP_160953065.1">
    <property type="nucleotide sequence ID" value="NZ_WWEQ01000021.1"/>
</dbReference>